<sequence length="62" mass="7453">MTRIFSGPWPRWPTDERRREHVHCSQDRHRTRHGPDHLLHLRGAALLPDRDRPDTQGTRRDP</sequence>
<name>A0ABV5G2E9_9MICC</name>
<organism evidence="1 2">
    <name type="scientific">Citricoccus parietis</name>
    <dbReference type="NCBI Taxonomy" id="592307"/>
    <lineage>
        <taxon>Bacteria</taxon>
        <taxon>Bacillati</taxon>
        <taxon>Actinomycetota</taxon>
        <taxon>Actinomycetes</taxon>
        <taxon>Micrococcales</taxon>
        <taxon>Micrococcaceae</taxon>
        <taxon>Citricoccus</taxon>
    </lineage>
</organism>
<accession>A0ABV5G2E9</accession>
<reference evidence="1 2" key="1">
    <citation type="submission" date="2024-09" db="EMBL/GenBank/DDBJ databases">
        <authorList>
            <person name="Sun Q."/>
            <person name="Mori K."/>
        </authorList>
    </citation>
    <scope>NUCLEOTIDE SEQUENCE [LARGE SCALE GENOMIC DNA]</scope>
    <source>
        <strain evidence="1 2">CCM 7609</strain>
    </source>
</reference>
<dbReference type="Proteomes" id="UP001589575">
    <property type="component" value="Unassembled WGS sequence"/>
</dbReference>
<evidence type="ECO:0000313" key="1">
    <source>
        <dbReference type="EMBL" id="MFB9073090.1"/>
    </source>
</evidence>
<proteinExistence type="predicted"/>
<gene>
    <name evidence="1" type="ORF">ACFFX0_18525</name>
</gene>
<protein>
    <submittedName>
        <fullName evidence="1">Uncharacterized protein</fullName>
    </submittedName>
</protein>
<keyword evidence="2" id="KW-1185">Reference proteome</keyword>
<dbReference type="EMBL" id="JBHMFI010000001">
    <property type="protein sequence ID" value="MFB9073090.1"/>
    <property type="molecule type" value="Genomic_DNA"/>
</dbReference>
<comment type="caution">
    <text evidence="1">The sequence shown here is derived from an EMBL/GenBank/DDBJ whole genome shotgun (WGS) entry which is preliminary data.</text>
</comment>
<evidence type="ECO:0000313" key="2">
    <source>
        <dbReference type="Proteomes" id="UP001589575"/>
    </source>
</evidence>